<sequence length="78" mass="7054">MGHPLGASGRGAAAAAGPGGRWGRRGAGLGGGGGAGGGGGRVQPRGPDPSAARAGRQALGRGCAGVRSDAGHGDGRSG</sequence>
<evidence type="ECO:0000256" key="1">
    <source>
        <dbReference type="SAM" id="MobiDB-lite"/>
    </source>
</evidence>
<feature type="region of interest" description="Disordered" evidence="1">
    <location>
        <begin position="1"/>
        <end position="78"/>
    </location>
</feature>
<feature type="compositionally biased region" description="Low complexity" evidence="1">
    <location>
        <begin position="51"/>
        <end position="65"/>
    </location>
</feature>
<feature type="compositionally biased region" description="Basic and acidic residues" evidence="1">
    <location>
        <begin position="69"/>
        <end position="78"/>
    </location>
</feature>
<name>A0A328CBR6_9DELT</name>
<feature type="compositionally biased region" description="Low complexity" evidence="1">
    <location>
        <begin position="1"/>
        <end position="16"/>
    </location>
</feature>
<proteinExistence type="predicted"/>
<accession>A0A328CBR6</accession>
<keyword evidence="3" id="KW-1185">Reference proteome</keyword>
<dbReference type="Proteomes" id="UP000249169">
    <property type="component" value="Unassembled WGS sequence"/>
</dbReference>
<reference evidence="2 3" key="1">
    <citation type="submission" date="2018-05" db="EMBL/GenBank/DDBJ databases">
        <title>Lujinxingia marina gen. nov. sp. nov., a new facultative anaerobic member of the class Deltaproteobacteria, and proposal of Lujinxingaceae fam. nov.</title>
        <authorList>
            <person name="Li C.-M."/>
        </authorList>
    </citation>
    <scope>NUCLEOTIDE SEQUENCE [LARGE SCALE GENOMIC DNA]</scope>
    <source>
        <strain evidence="2 3">B210</strain>
    </source>
</reference>
<evidence type="ECO:0000313" key="2">
    <source>
        <dbReference type="EMBL" id="RAL25458.1"/>
    </source>
</evidence>
<gene>
    <name evidence="2" type="ORF">DL240_04400</name>
</gene>
<dbReference type="AlphaFoldDB" id="A0A328CBR6"/>
<organism evidence="2 3">
    <name type="scientific">Lujinxingia litoralis</name>
    <dbReference type="NCBI Taxonomy" id="2211119"/>
    <lineage>
        <taxon>Bacteria</taxon>
        <taxon>Deltaproteobacteria</taxon>
        <taxon>Bradymonadales</taxon>
        <taxon>Lujinxingiaceae</taxon>
        <taxon>Lujinxingia</taxon>
    </lineage>
</organism>
<evidence type="ECO:0000313" key="3">
    <source>
        <dbReference type="Proteomes" id="UP000249169"/>
    </source>
</evidence>
<dbReference type="EMBL" id="QHKO01000001">
    <property type="protein sequence ID" value="RAL25458.1"/>
    <property type="molecule type" value="Genomic_DNA"/>
</dbReference>
<protein>
    <submittedName>
        <fullName evidence="2">Uncharacterized protein</fullName>
    </submittedName>
</protein>
<feature type="compositionally biased region" description="Gly residues" evidence="1">
    <location>
        <begin position="17"/>
        <end position="41"/>
    </location>
</feature>
<comment type="caution">
    <text evidence="2">The sequence shown here is derived from an EMBL/GenBank/DDBJ whole genome shotgun (WGS) entry which is preliminary data.</text>
</comment>